<dbReference type="Pfam" id="PF13564">
    <property type="entry name" value="DoxX_2"/>
    <property type="match status" value="1"/>
</dbReference>
<keyword evidence="2 5" id="KW-0812">Transmembrane</keyword>
<dbReference type="EMBL" id="JAGIYQ010000011">
    <property type="protein sequence ID" value="MBP0726400.1"/>
    <property type="molecule type" value="Genomic_DNA"/>
</dbReference>
<keyword evidence="3 5" id="KW-1133">Transmembrane helix</keyword>
<dbReference type="Proteomes" id="UP000682134">
    <property type="component" value="Unassembled WGS sequence"/>
</dbReference>
<evidence type="ECO:0000256" key="3">
    <source>
        <dbReference type="ARBA" id="ARBA00022989"/>
    </source>
</evidence>
<feature type="transmembrane region" description="Helical" evidence="5">
    <location>
        <begin position="97"/>
        <end position="114"/>
    </location>
</feature>
<feature type="transmembrane region" description="Helical" evidence="5">
    <location>
        <begin position="6"/>
        <end position="30"/>
    </location>
</feature>
<dbReference type="AlphaFoldDB" id="A0A940NL14"/>
<keyword evidence="4 5" id="KW-0472">Membrane</keyword>
<evidence type="ECO:0000313" key="7">
    <source>
        <dbReference type="Proteomes" id="UP000682134"/>
    </source>
</evidence>
<evidence type="ECO:0000256" key="5">
    <source>
        <dbReference type="SAM" id="Phobius"/>
    </source>
</evidence>
<dbReference type="RefSeq" id="WP_209406746.1">
    <property type="nucleotide sequence ID" value="NZ_JAGIYQ010000011.1"/>
</dbReference>
<dbReference type="GO" id="GO:0016020">
    <property type="term" value="C:membrane"/>
    <property type="evidence" value="ECO:0007669"/>
    <property type="project" value="UniProtKB-SubCell"/>
</dbReference>
<organism evidence="6 7">
    <name type="scientific">Gottfriedia endophytica</name>
    <dbReference type="NCBI Taxonomy" id="2820819"/>
    <lineage>
        <taxon>Bacteria</taxon>
        <taxon>Bacillati</taxon>
        <taxon>Bacillota</taxon>
        <taxon>Bacilli</taxon>
        <taxon>Bacillales</taxon>
        <taxon>Bacillaceae</taxon>
        <taxon>Gottfriedia</taxon>
    </lineage>
</organism>
<feature type="transmembrane region" description="Helical" evidence="5">
    <location>
        <begin position="42"/>
        <end position="61"/>
    </location>
</feature>
<comment type="caution">
    <text evidence="6">The sequence shown here is derived from an EMBL/GenBank/DDBJ whole genome shotgun (WGS) entry which is preliminary data.</text>
</comment>
<evidence type="ECO:0000313" key="6">
    <source>
        <dbReference type="EMBL" id="MBP0726400.1"/>
    </source>
</evidence>
<keyword evidence="7" id="KW-1185">Reference proteome</keyword>
<comment type="subcellular location">
    <subcellularLocation>
        <location evidence="1">Membrane</location>
        <topology evidence="1">Multi-pass membrane protein</topology>
    </subcellularLocation>
</comment>
<protein>
    <submittedName>
        <fullName evidence="6">DoxX family protein</fullName>
    </submittedName>
</protein>
<sequence>MSVLSIVLQSLLVLYYIVSGVAKIAGAKYWTEMFDHLKLSQGFRVFTGFFQLVGAIVLIIGYWYTGLIAWGAIWLGISMLIALIVHLRVKDPFSKNAPSLFFLIINIILIIINTKDMMHPFS</sequence>
<evidence type="ECO:0000256" key="2">
    <source>
        <dbReference type="ARBA" id="ARBA00022692"/>
    </source>
</evidence>
<evidence type="ECO:0000256" key="4">
    <source>
        <dbReference type="ARBA" id="ARBA00023136"/>
    </source>
</evidence>
<gene>
    <name evidence="6" type="ORF">J5Y03_14660</name>
</gene>
<dbReference type="InterPro" id="IPR032808">
    <property type="entry name" value="DoxX"/>
</dbReference>
<name>A0A940NL14_9BACI</name>
<evidence type="ECO:0000256" key="1">
    <source>
        <dbReference type="ARBA" id="ARBA00004141"/>
    </source>
</evidence>
<accession>A0A940NL14</accession>
<proteinExistence type="predicted"/>
<feature type="transmembrane region" description="Helical" evidence="5">
    <location>
        <begin position="67"/>
        <end position="85"/>
    </location>
</feature>
<reference evidence="6" key="1">
    <citation type="submission" date="2021-04" db="EMBL/GenBank/DDBJ databases">
        <title>Genome seq and assembly of Bacillus sp.</title>
        <authorList>
            <person name="Chhetri G."/>
        </authorList>
    </citation>
    <scope>NUCLEOTIDE SEQUENCE</scope>
    <source>
        <strain evidence="6">RG28</strain>
    </source>
</reference>